<evidence type="ECO:0000313" key="1">
    <source>
        <dbReference type="EMBL" id="TQV80858.1"/>
    </source>
</evidence>
<proteinExistence type="predicted"/>
<dbReference type="AlphaFoldDB" id="A0A545TUG5"/>
<dbReference type="EMBL" id="VHSH01000003">
    <property type="protein sequence ID" value="TQV80858.1"/>
    <property type="molecule type" value="Genomic_DNA"/>
</dbReference>
<dbReference type="OrthoDB" id="7363702at2"/>
<reference evidence="1 2" key="1">
    <citation type="submission" date="2019-06" db="EMBL/GenBank/DDBJ databases">
        <title>Whole genome sequence for Rhodospirillaceae sp. R148.</title>
        <authorList>
            <person name="Wang G."/>
        </authorList>
    </citation>
    <scope>NUCLEOTIDE SEQUENCE [LARGE SCALE GENOMIC DNA]</scope>
    <source>
        <strain evidence="1 2">R148</strain>
    </source>
</reference>
<name>A0A545TUG5_9PROT</name>
<organism evidence="1 2">
    <name type="scientific">Denitrobaculum tricleocarpae</name>
    <dbReference type="NCBI Taxonomy" id="2591009"/>
    <lineage>
        <taxon>Bacteria</taxon>
        <taxon>Pseudomonadati</taxon>
        <taxon>Pseudomonadota</taxon>
        <taxon>Alphaproteobacteria</taxon>
        <taxon>Rhodospirillales</taxon>
        <taxon>Rhodospirillaceae</taxon>
        <taxon>Denitrobaculum</taxon>
    </lineage>
</organism>
<comment type="caution">
    <text evidence="1">The sequence shown here is derived from an EMBL/GenBank/DDBJ whole genome shotgun (WGS) entry which is preliminary data.</text>
</comment>
<evidence type="ECO:0000313" key="2">
    <source>
        <dbReference type="Proteomes" id="UP000315252"/>
    </source>
</evidence>
<keyword evidence="2" id="KW-1185">Reference proteome</keyword>
<protein>
    <submittedName>
        <fullName evidence="1">Uncharacterized protein</fullName>
    </submittedName>
</protein>
<dbReference type="RefSeq" id="WP_142896572.1">
    <property type="nucleotide sequence ID" value="NZ_ML660054.1"/>
</dbReference>
<accession>A0A545TUG5</accession>
<gene>
    <name evidence="1" type="ORF">FKG95_11970</name>
</gene>
<sequence>MSDGDETDGLDEAGEDREGVVFARIIRGVADHFSKLNVDEGPQDIEQMLRVFSELADAFDTTNGFEFDREQALPLSYAFTMLEAGMRVMSEQATEGGYFNAAAKMEWAAIQAKGMIGELERRHQSNEGGVITFDDADEMIEEDFFDLDGEGMTKH</sequence>
<dbReference type="Proteomes" id="UP000315252">
    <property type="component" value="Unassembled WGS sequence"/>
</dbReference>